<dbReference type="PANTHER" id="PTHR45188">
    <property type="entry name" value="DNAJ PROTEIN P58IPK HOMOLOG"/>
    <property type="match status" value="1"/>
</dbReference>
<gene>
    <name evidence="7" type="ORF">PANT1444_LOCUS19004</name>
</gene>
<dbReference type="Pfam" id="PF01549">
    <property type="entry name" value="ShK"/>
    <property type="match status" value="1"/>
</dbReference>
<sequence length="529" mass="58116">MGHCARWLSLLLLSSSQDTVSAEECKDENPECRAWAQMGECEANAGYMQASCRESCGYCTGKGAGKGSGKSGGGGGGGNDAGKASAGPVTSDELLGDGAYELHLGRFGGGATTLHTSRLDLRAARAWCDSRPLCRGFTAHLAEPHATSQDVVRVSFVSSADSVVGTLDLTSYRKRGEREGGVSTKVCEEGKGLAAMGELAMATCVEEKKADAQKWRANQVAAYYLRAAELFSERGAAAAQAVITQVRSALLSGADRERCYLLRATAYLHVGNVDNAKRDLGAILQKEPDHEEARKLHRKVKNYLKAVDQGKELEDQRQYAPALEKYTKALGLFDPPLLLPPLRVGLCRCHLRARKGVQAVEACKVAHEADSDDLEVIFLFADARVLNEEDHAALQLLKIAQRRHQRNGQLHQKLQQLERSIKMKSKVNYYKVLGVVRSANAKEVKKAYHKLAKKWHPDKNKDGDKEKAEANFKKIARAYEVLGDEETRRRYDRGEDVDDPNAQQQQQNPFGNRGSPFGNQRFHNFQGGM</sequence>
<keyword evidence="2" id="KW-0802">TPR repeat</keyword>
<proteinExistence type="predicted"/>
<dbReference type="Gene3D" id="1.25.40.10">
    <property type="entry name" value="Tetratricopeptide repeat domain"/>
    <property type="match status" value="1"/>
</dbReference>
<dbReference type="InterPro" id="IPR018253">
    <property type="entry name" value="DnaJ_domain_CS"/>
</dbReference>
<feature type="region of interest" description="Disordered" evidence="3">
    <location>
        <begin position="65"/>
        <end position="90"/>
    </location>
</feature>
<dbReference type="InterPro" id="IPR036869">
    <property type="entry name" value="J_dom_sf"/>
</dbReference>
<dbReference type="PANTHER" id="PTHR45188:SF2">
    <property type="entry name" value="DNAJ HOMOLOG SUBFAMILY C MEMBER 7"/>
    <property type="match status" value="1"/>
</dbReference>
<dbReference type="SMART" id="SM00271">
    <property type="entry name" value="DnaJ"/>
    <property type="match status" value="1"/>
</dbReference>
<evidence type="ECO:0008006" key="8">
    <source>
        <dbReference type="Google" id="ProtNLM"/>
    </source>
</evidence>
<feature type="domain" description="ShKT" evidence="6">
    <location>
        <begin position="25"/>
        <end position="59"/>
    </location>
</feature>
<feature type="compositionally biased region" description="Gly residues" evidence="3">
    <location>
        <begin position="65"/>
        <end position="80"/>
    </location>
</feature>
<organism evidence="7">
    <name type="scientific">Phaeocystis antarctica</name>
    <dbReference type="NCBI Taxonomy" id="33657"/>
    <lineage>
        <taxon>Eukaryota</taxon>
        <taxon>Haptista</taxon>
        <taxon>Haptophyta</taxon>
        <taxon>Prymnesiophyceae</taxon>
        <taxon>Phaeocystales</taxon>
        <taxon>Phaeocystaceae</taxon>
        <taxon>Phaeocystis</taxon>
    </lineage>
</organism>
<evidence type="ECO:0000256" key="3">
    <source>
        <dbReference type="SAM" id="MobiDB-lite"/>
    </source>
</evidence>
<dbReference type="InterPro" id="IPR011990">
    <property type="entry name" value="TPR-like_helical_dom_sf"/>
</dbReference>
<dbReference type="EMBL" id="HBEP01033617">
    <property type="protein sequence ID" value="CAD8507466.1"/>
    <property type="molecule type" value="Transcribed_RNA"/>
</dbReference>
<dbReference type="InterPro" id="IPR003582">
    <property type="entry name" value="ShKT_dom"/>
</dbReference>
<name>A0A7S0NDQ3_9EUKA</name>
<evidence type="ECO:0000256" key="2">
    <source>
        <dbReference type="ARBA" id="ARBA00022803"/>
    </source>
</evidence>
<feature type="chain" id="PRO_5031476288" description="DnaJ homolog subfamily C member 7" evidence="4">
    <location>
        <begin position="23"/>
        <end position="529"/>
    </location>
</feature>
<evidence type="ECO:0000259" key="5">
    <source>
        <dbReference type="PROSITE" id="PS50076"/>
    </source>
</evidence>
<dbReference type="AlphaFoldDB" id="A0A7S0NDQ3"/>
<dbReference type="Gene3D" id="1.10.287.110">
    <property type="entry name" value="DnaJ domain"/>
    <property type="match status" value="1"/>
</dbReference>
<dbReference type="SMART" id="SM00254">
    <property type="entry name" value="ShKT"/>
    <property type="match status" value="1"/>
</dbReference>
<keyword evidence="4" id="KW-0732">Signal</keyword>
<keyword evidence="1" id="KW-0677">Repeat</keyword>
<evidence type="ECO:0000256" key="1">
    <source>
        <dbReference type="ARBA" id="ARBA00022737"/>
    </source>
</evidence>
<feature type="domain" description="J" evidence="5">
    <location>
        <begin position="428"/>
        <end position="495"/>
    </location>
</feature>
<protein>
    <recommendedName>
        <fullName evidence="8">DnaJ homolog subfamily C member 7</fullName>
    </recommendedName>
</protein>
<feature type="signal peptide" evidence="4">
    <location>
        <begin position="1"/>
        <end position="22"/>
    </location>
</feature>
<dbReference type="PROSITE" id="PS00636">
    <property type="entry name" value="DNAJ_1"/>
    <property type="match status" value="1"/>
</dbReference>
<dbReference type="Gene3D" id="1.10.10.1940">
    <property type="match status" value="1"/>
</dbReference>
<dbReference type="SUPFAM" id="SSF48452">
    <property type="entry name" value="TPR-like"/>
    <property type="match status" value="2"/>
</dbReference>
<accession>A0A7S0NDQ3</accession>
<dbReference type="CDD" id="cd06257">
    <property type="entry name" value="DnaJ"/>
    <property type="match status" value="1"/>
</dbReference>
<dbReference type="PROSITE" id="PS51670">
    <property type="entry name" value="SHKT"/>
    <property type="match status" value="1"/>
</dbReference>
<dbReference type="PRINTS" id="PR00625">
    <property type="entry name" value="JDOMAIN"/>
</dbReference>
<evidence type="ECO:0000313" key="7">
    <source>
        <dbReference type="EMBL" id="CAD8507466.1"/>
    </source>
</evidence>
<feature type="region of interest" description="Disordered" evidence="3">
    <location>
        <begin position="486"/>
        <end position="529"/>
    </location>
</feature>
<dbReference type="InterPro" id="IPR001623">
    <property type="entry name" value="DnaJ_domain"/>
</dbReference>
<dbReference type="SUPFAM" id="SSF46565">
    <property type="entry name" value="Chaperone J-domain"/>
    <property type="match status" value="1"/>
</dbReference>
<evidence type="ECO:0000259" key="6">
    <source>
        <dbReference type="PROSITE" id="PS51670"/>
    </source>
</evidence>
<reference evidence="7" key="1">
    <citation type="submission" date="2021-01" db="EMBL/GenBank/DDBJ databases">
        <authorList>
            <person name="Corre E."/>
            <person name="Pelletier E."/>
            <person name="Niang G."/>
            <person name="Scheremetjew M."/>
            <person name="Finn R."/>
            <person name="Kale V."/>
            <person name="Holt S."/>
            <person name="Cochrane G."/>
            <person name="Meng A."/>
            <person name="Brown T."/>
            <person name="Cohen L."/>
        </authorList>
    </citation>
    <scope>NUCLEOTIDE SEQUENCE</scope>
    <source>
        <strain evidence="7">CCMP1374</strain>
    </source>
</reference>
<dbReference type="PROSITE" id="PS50076">
    <property type="entry name" value="DNAJ_2"/>
    <property type="match status" value="1"/>
</dbReference>
<evidence type="ECO:0000256" key="4">
    <source>
        <dbReference type="SAM" id="SignalP"/>
    </source>
</evidence>
<dbReference type="Pfam" id="PF00226">
    <property type="entry name" value="DnaJ"/>
    <property type="match status" value="1"/>
</dbReference>